<name>A0A418JHZ5_STAHY</name>
<evidence type="ECO:0000313" key="1">
    <source>
        <dbReference type="EMBL" id="RIO45024.1"/>
    </source>
</evidence>
<accession>A0A418JHZ5</accession>
<dbReference type="AlphaFoldDB" id="A0A418JHZ5"/>
<sequence length="72" mass="8460">MEQPTDYNQLNLGLTEGAVERKIYQLIHEYGLSYKEVKRVFEVVDRKLSNYIQNTEISKGKRPLDLTRGRES</sequence>
<reference evidence="1 2" key="1">
    <citation type="journal article" date="2016" name="Front. Microbiol.">
        <title>Comprehensive Phylogenetic Analysis of Bovine Non-aureus Staphylococci Species Based on Whole-Genome Sequencing.</title>
        <authorList>
            <person name="Naushad S."/>
            <person name="Barkema H.W."/>
            <person name="Luby C."/>
            <person name="Condas L.A."/>
            <person name="Nobrega D.B."/>
            <person name="Carson D.A."/>
            <person name="De Buck J."/>
        </authorList>
    </citation>
    <scope>NUCLEOTIDE SEQUENCE [LARGE SCALE GENOMIC DNA]</scope>
    <source>
        <strain evidence="1 2">SNUC 5959</strain>
    </source>
</reference>
<dbReference type="Proteomes" id="UP000285625">
    <property type="component" value="Unassembled WGS sequence"/>
</dbReference>
<comment type="caution">
    <text evidence="1">The sequence shown here is derived from an EMBL/GenBank/DDBJ whole genome shotgun (WGS) entry which is preliminary data.</text>
</comment>
<proteinExistence type="predicted"/>
<gene>
    <name evidence="1" type="ORF">BUZ57_08185</name>
</gene>
<organism evidence="1 2">
    <name type="scientific">Staphylococcus hyicus</name>
    <dbReference type="NCBI Taxonomy" id="1284"/>
    <lineage>
        <taxon>Bacteria</taxon>
        <taxon>Bacillati</taxon>
        <taxon>Bacillota</taxon>
        <taxon>Bacilli</taxon>
        <taxon>Bacillales</taxon>
        <taxon>Staphylococcaceae</taxon>
        <taxon>Staphylococcus</taxon>
    </lineage>
</organism>
<protein>
    <submittedName>
        <fullName evidence="1">Uncharacterized protein</fullName>
    </submittedName>
</protein>
<dbReference type="EMBL" id="QXVO01000024">
    <property type="protein sequence ID" value="RIO45024.1"/>
    <property type="molecule type" value="Genomic_DNA"/>
</dbReference>
<dbReference type="RefSeq" id="WP_119635579.1">
    <property type="nucleotide sequence ID" value="NZ_QXVO01000024.1"/>
</dbReference>
<evidence type="ECO:0000313" key="2">
    <source>
        <dbReference type="Proteomes" id="UP000285625"/>
    </source>
</evidence>